<dbReference type="Pfam" id="PF01042">
    <property type="entry name" value="Ribonuc_L-PSP"/>
    <property type="match status" value="1"/>
</dbReference>
<keyword evidence="3" id="KW-1185">Reference proteome</keyword>
<proteinExistence type="inferred from homology"/>
<dbReference type="Gene3D" id="3.30.1330.40">
    <property type="entry name" value="RutC-like"/>
    <property type="match status" value="1"/>
</dbReference>
<comment type="caution">
    <text evidence="2">The sequence shown here is derived from an EMBL/GenBank/DDBJ whole genome shotgun (WGS) entry which is preliminary data.</text>
</comment>
<evidence type="ECO:0000313" key="2">
    <source>
        <dbReference type="EMBL" id="MDQ4212549.1"/>
    </source>
</evidence>
<dbReference type="PANTHER" id="PTHR47328">
    <property type="match status" value="1"/>
</dbReference>
<name>A0ABU0XBQ9_9MICO</name>
<reference evidence="2 3" key="1">
    <citation type="submission" date="2023-08" db="EMBL/GenBank/DDBJ databases">
        <title>Microbacterium sp. nov., isolated from a waste landfill.</title>
        <authorList>
            <person name="Wen W."/>
        </authorList>
    </citation>
    <scope>NUCLEOTIDE SEQUENCE [LARGE SCALE GENOMIC DNA]</scope>
    <source>
        <strain evidence="2 3">ASV81</strain>
    </source>
</reference>
<dbReference type="RefSeq" id="WP_308487484.1">
    <property type="nucleotide sequence ID" value="NZ_JAVFCB010000001.1"/>
</dbReference>
<dbReference type="PANTHER" id="PTHR47328:SF1">
    <property type="entry name" value="RUTC FAMILY PROTEIN YOAB"/>
    <property type="match status" value="1"/>
</dbReference>
<dbReference type="InterPro" id="IPR019897">
    <property type="entry name" value="RidA_CS"/>
</dbReference>
<organism evidence="2 3">
    <name type="scientific">Microbacterium capsulatum</name>
    <dbReference type="NCBI Taxonomy" id="3041921"/>
    <lineage>
        <taxon>Bacteria</taxon>
        <taxon>Bacillati</taxon>
        <taxon>Actinomycetota</taxon>
        <taxon>Actinomycetes</taxon>
        <taxon>Micrococcales</taxon>
        <taxon>Microbacteriaceae</taxon>
        <taxon>Microbacterium</taxon>
    </lineage>
</organism>
<comment type="similarity">
    <text evidence="1">Belongs to the RutC family.</text>
</comment>
<dbReference type="InterPro" id="IPR035709">
    <property type="entry name" value="YoaB-like"/>
</dbReference>
<dbReference type="EMBL" id="JAVFCB010000001">
    <property type="protein sequence ID" value="MDQ4212549.1"/>
    <property type="molecule type" value="Genomic_DNA"/>
</dbReference>
<protein>
    <submittedName>
        <fullName evidence="2">RidA family protein</fullName>
    </submittedName>
</protein>
<dbReference type="InterPro" id="IPR006175">
    <property type="entry name" value="YjgF/YER057c/UK114"/>
</dbReference>
<dbReference type="SUPFAM" id="SSF55298">
    <property type="entry name" value="YjgF-like"/>
    <property type="match status" value="1"/>
</dbReference>
<dbReference type="CDD" id="cd06150">
    <property type="entry name" value="YjgF_YER057c_UK114_like_2"/>
    <property type="match status" value="1"/>
</dbReference>
<gene>
    <name evidence="2" type="ORF">RBR11_01300</name>
</gene>
<sequence>MSLTITRRVPTPIMHRVVEHAGVLHLGGVVADDWTLDAAGQMTQIAEKIDALLESHGSTSRNLLSATIFVADFADKPAIDAVWKQWLEADHLPARATLAVADLGDDVLVEIVCTAAVNAA</sequence>
<dbReference type="PROSITE" id="PS01094">
    <property type="entry name" value="UPF0076"/>
    <property type="match status" value="1"/>
</dbReference>
<dbReference type="InterPro" id="IPR035959">
    <property type="entry name" value="RutC-like_sf"/>
</dbReference>
<dbReference type="Proteomes" id="UP001230289">
    <property type="component" value="Unassembled WGS sequence"/>
</dbReference>
<evidence type="ECO:0000313" key="3">
    <source>
        <dbReference type="Proteomes" id="UP001230289"/>
    </source>
</evidence>
<accession>A0ABU0XBQ9</accession>
<evidence type="ECO:0000256" key="1">
    <source>
        <dbReference type="ARBA" id="ARBA00010552"/>
    </source>
</evidence>